<proteinExistence type="predicted"/>
<keyword evidence="4" id="KW-1185">Reference proteome</keyword>
<sequence length="132" mass="14277">MDAEAIRDVFRGLGPVQIRRMFGGQGIYQDGLMFALEAYGELYLKADAQSVGIFEDFGSRPFSFETRDGRTTLTSYWLIPESALDDPDEAADLARTALAAARRAKAAQTRKGAKPVAGKARKRTPEGASGSS</sequence>
<gene>
    <name evidence="3" type="ORF">GR303_18690</name>
</gene>
<evidence type="ECO:0000313" key="4">
    <source>
        <dbReference type="Proteomes" id="UP000818323"/>
    </source>
</evidence>
<evidence type="ECO:0000313" key="3">
    <source>
        <dbReference type="EMBL" id="NBJ26373.1"/>
    </source>
</evidence>
<evidence type="ECO:0000259" key="2">
    <source>
        <dbReference type="Pfam" id="PF04993"/>
    </source>
</evidence>
<comment type="caution">
    <text evidence="3">The sequence shown here is derived from an EMBL/GenBank/DDBJ whole genome shotgun (WGS) entry which is preliminary data.</text>
</comment>
<accession>A0ABW9Z561</accession>
<dbReference type="PANTHER" id="PTHR36121">
    <property type="entry name" value="PROTEIN SXY"/>
    <property type="match status" value="1"/>
</dbReference>
<feature type="region of interest" description="Disordered" evidence="1">
    <location>
        <begin position="104"/>
        <end position="132"/>
    </location>
</feature>
<organism evidence="3 4">
    <name type="scientific">Microvirga arsenatis</name>
    <dbReference type="NCBI Taxonomy" id="2692265"/>
    <lineage>
        <taxon>Bacteria</taxon>
        <taxon>Pseudomonadati</taxon>
        <taxon>Pseudomonadota</taxon>
        <taxon>Alphaproteobacteria</taxon>
        <taxon>Hyphomicrobiales</taxon>
        <taxon>Methylobacteriaceae</taxon>
        <taxon>Microvirga</taxon>
    </lineage>
</organism>
<feature type="domain" description="TfoX N-terminal" evidence="2">
    <location>
        <begin position="9"/>
        <end position="101"/>
    </location>
</feature>
<dbReference type="InterPro" id="IPR007076">
    <property type="entry name" value="TfoX_N"/>
</dbReference>
<dbReference type="Pfam" id="PF04993">
    <property type="entry name" value="TfoX_N"/>
    <property type="match status" value="1"/>
</dbReference>
<dbReference type="EMBL" id="JAAAXJ010000013">
    <property type="protein sequence ID" value="NBJ26373.1"/>
    <property type="molecule type" value="Genomic_DNA"/>
</dbReference>
<dbReference type="SUPFAM" id="SSF159894">
    <property type="entry name" value="YgaC/TfoX-N like"/>
    <property type="match status" value="1"/>
</dbReference>
<dbReference type="InterPro" id="IPR047525">
    <property type="entry name" value="TfoX-like"/>
</dbReference>
<dbReference type="PANTHER" id="PTHR36121:SF1">
    <property type="entry name" value="PROTEIN SXY"/>
    <property type="match status" value="1"/>
</dbReference>
<dbReference type="Gene3D" id="3.30.1460.30">
    <property type="entry name" value="YgaC/TfoX-N like chaperone"/>
    <property type="match status" value="1"/>
</dbReference>
<dbReference type="RefSeq" id="WP_161726317.1">
    <property type="nucleotide sequence ID" value="NZ_JAAAXI010000032.1"/>
</dbReference>
<reference evidence="3 4" key="1">
    <citation type="submission" date="2020-01" db="EMBL/GenBank/DDBJ databases">
        <title>Microvirga sp. nov., an arsenate reduction bacterium isolated from Tibet hotspring sediments.</title>
        <authorList>
            <person name="Yuan C.-G."/>
        </authorList>
    </citation>
    <scope>NUCLEOTIDE SEQUENCE [LARGE SCALE GENOMIC DNA]</scope>
    <source>
        <strain evidence="3 4">SYSU G3D203</strain>
    </source>
</reference>
<evidence type="ECO:0000256" key="1">
    <source>
        <dbReference type="SAM" id="MobiDB-lite"/>
    </source>
</evidence>
<protein>
    <recommendedName>
        <fullName evidence="2">TfoX N-terminal domain-containing protein</fullName>
    </recommendedName>
</protein>
<dbReference type="Proteomes" id="UP000818323">
    <property type="component" value="Unassembled WGS sequence"/>
</dbReference>
<name>A0ABW9Z561_9HYPH</name>